<accession>A0A450X259</accession>
<name>A0A450X259_9GAMM</name>
<gene>
    <name evidence="1" type="ORF">BECKLPF1236B_GA0070989_13532</name>
</gene>
<proteinExistence type="predicted"/>
<sequence>MANGGRTKVPIVCHTGAGTMIKQTIGELLEEKVVLDIEGIDRMYLNLYQPMLQTGGGVSTFFREEHRGAKITSTALMSPMTKSFIHDIYSFAKQEGVDIVSFDKGQSKDEVTQRYLAKFSAQEGVLYIGKAQEKFNTFRTSKKFSVDTGQPFPWLMRGMVMCNQYYFYVVDEDFGPLFIKFSSYFPYTARICINGHEYAKRQLAIEGIEFEALDNGILSCADPVRLQQILDELDETKIEALVYKWLDRLPDPFGREDHEAGYNYRISILQAEFSRTQVFDRPLSGRHLFEEVIRENLDLGRPSKVSLIFNRGINKRTPGTFQTRVITQGVIPSLHVSYKSSKIKQYFKEDHALRTETTINNTHDFGLGRSLENLPELRAIGFAANCRLLEVETISQDCSLAEGVFEQVTRPQIIDGKRVSGLRFDDHRVIGLLQTLCGFLLLPNGFSNSSMREWMAQILGIPADQYSPGRMTYDLRRLRLHGLIERIPHTHRYQVTEMGTRIAFFFTKIHSRIFRPGLSQLFNGCPKAPNRMITTAINKLDHAIASLFQQAKLAPCKT</sequence>
<organism evidence="1">
    <name type="scientific">Candidatus Kentrum sp. LPFa</name>
    <dbReference type="NCBI Taxonomy" id="2126335"/>
    <lineage>
        <taxon>Bacteria</taxon>
        <taxon>Pseudomonadati</taxon>
        <taxon>Pseudomonadota</taxon>
        <taxon>Gammaproteobacteria</taxon>
        <taxon>Candidatus Kentrum</taxon>
    </lineage>
</organism>
<evidence type="ECO:0000313" key="1">
    <source>
        <dbReference type="EMBL" id="VFK23367.1"/>
    </source>
</evidence>
<protein>
    <submittedName>
        <fullName evidence="1">Uncharacterized protein</fullName>
    </submittedName>
</protein>
<dbReference type="AlphaFoldDB" id="A0A450X259"/>
<reference evidence="1" key="1">
    <citation type="submission" date="2019-02" db="EMBL/GenBank/DDBJ databases">
        <authorList>
            <person name="Gruber-Vodicka R. H."/>
            <person name="Seah K. B. B."/>
        </authorList>
    </citation>
    <scope>NUCLEOTIDE SEQUENCE</scope>
    <source>
        <strain evidence="1">BECK_S313</strain>
    </source>
</reference>
<dbReference type="EMBL" id="CAADFK010000353">
    <property type="protein sequence ID" value="VFK23367.1"/>
    <property type="molecule type" value="Genomic_DNA"/>
</dbReference>